<evidence type="ECO:0000313" key="2">
    <source>
        <dbReference type="Proteomes" id="UP000717328"/>
    </source>
</evidence>
<reference evidence="1" key="2">
    <citation type="submission" date="2021-10" db="EMBL/GenBank/DDBJ databases">
        <title>Phylogenomics reveals ancestral predisposition of the termite-cultivated fungus Termitomyces towards a domesticated lifestyle.</title>
        <authorList>
            <person name="Auxier B."/>
            <person name="Grum-Grzhimaylo A."/>
            <person name="Cardenas M.E."/>
            <person name="Lodge J.D."/>
            <person name="Laessoe T."/>
            <person name="Pedersen O."/>
            <person name="Smith M.E."/>
            <person name="Kuyper T.W."/>
            <person name="Franco-Molano E.A."/>
            <person name="Baroni T.J."/>
            <person name="Aanen D.K."/>
        </authorList>
    </citation>
    <scope>NUCLEOTIDE SEQUENCE</scope>
    <source>
        <strain evidence="1">D49</strain>
    </source>
</reference>
<dbReference type="Proteomes" id="UP000717328">
    <property type="component" value="Unassembled WGS sequence"/>
</dbReference>
<organism evidence="1 2">
    <name type="scientific">Sphagnurus paluster</name>
    <dbReference type="NCBI Taxonomy" id="117069"/>
    <lineage>
        <taxon>Eukaryota</taxon>
        <taxon>Fungi</taxon>
        <taxon>Dikarya</taxon>
        <taxon>Basidiomycota</taxon>
        <taxon>Agaricomycotina</taxon>
        <taxon>Agaricomycetes</taxon>
        <taxon>Agaricomycetidae</taxon>
        <taxon>Agaricales</taxon>
        <taxon>Tricholomatineae</taxon>
        <taxon>Lyophyllaceae</taxon>
        <taxon>Sphagnurus</taxon>
    </lineage>
</organism>
<proteinExistence type="predicted"/>
<protein>
    <submittedName>
        <fullName evidence="1">Uncharacterized protein</fullName>
    </submittedName>
</protein>
<dbReference type="AlphaFoldDB" id="A0A9P7FPG6"/>
<reference evidence="1" key="1">
    <citation type="submission" date="2021-02" db="EMBL/GenBank/DDBJ databases">
        <authorList>
            <person name="Nieuwenhuis M."/>
            <person name="Van De Peppel L.J.J."/>
        </authorList>
    </citation>
    <scope>NUCLEOTIDE SEQUENCE</scope>
    <source>
        <strain evidence="1">D49</strain>
    </source>
</reference>
<gene>
    <name evidence="1" type="ORF">H0H81_009332</name>
</gene>
<dbReference type="OrthoDB" id="2913000at2759"/>
<sequence length="286" mass="32462">MTFTFHFMPEIEDEIFEHAAFMYPTYAPALSVVSRRVQTRVEYIIYETIELRSMVLSFLEGMSFIERFEPTLNARPAEFFAKRVRNLFIEQSVPPRFIPLILSKCTGIQNLSLSQAMWQHRIDHTETPKLILPLASTLRSLEIDRLTLSQLAALGTVFPCFHLLSILAWPGPTHVPIANLDWLPGLAMVVVHLGRQPCETDTRTAKDLSTLLSAQSLRTVELRYGTLRIQGHVRRWEGGQSKIAASDVDLYSSGNRVKDWENFCGIYGPSDVKPHEKASLVSQIFG</sequence>
<evidence type="ECO:0000313" key="1">
    <source>
        <dbReference type="EMBL" id="KAG5636032.1"/>
    </source>
</evidence>
<accession>A0A9P7FPG6</accession>
<dbReference type="EMBL" id="JABCKI010005985">
    <property type="protein sequence ID" value="KAG5636032.1"/>
    <property type="molecule type" value="Genomic_DNA"/>
</dbReference>
<name>A0A9P7FPG6_9AGAR</name>
<keyword evidence="2" id="KW-1185">Reference proteome</keyword>
<comment type="caution">
    <text evidence="1">The sequence shown here is derived from an EMBL/GenBank/DDBJ whole genome shotgun (WGS) entry which is preliminary data.</text>
</comment>